<organism evidence="1 2">
    <name type="scientific">Mesobacillus persicus</name>
    <dbReference type="NCBI Taxonomy" id="930146"/>
    <lineage>
        <taxon>Bacteria</taxon>
        <taxon>Bacillati</taxon>
        <taxon>Bacillota</taxon>
        <taxon>Bacilli</taxon>
        <taxon>Bacillales</taxon>
        <taxon>Bacillaceae</taxon>
        <taxon>Mesobacillus</taxon>
    </lineage>
</organism>
<dbReference type="EMBL" id="FOBW01000002">
    <property type="protein sequence ID" value="SEM35907.1"/>
    <property type="molecule type" value="Genomic_DNA"/>
</dbReference>
<dbReference type="Proteomes" id="UP000198553">
    <property type="component" value="Unassembled WGS sequence"/>
</dbReference>
<dbReference type="AlphaFoldDB" id="A0A1H7XRZ5"/>
<reference evidence="2" key="1">
    <citation type="submission" date="2016-10" db="EMBL/GenBank/DDBJ databases">
        <authorList>
            <person name="Varghese N."/>
            <person name="Submissions S."/>
        </authorList>
    </citation>
    <scope>NUCLEOTIDE SEQUENCE [LARGE SCALE GENOMIC DNA]</scope>
    <source>
        <strain evidence="2">B48,IBRC-M 10115,DSM 25386,CECT 8001</strain>
    </source>
</reference>
<gene>
    <name evidence="1" type="ORF">SAMN05192533_102314</name>
</gene>
<keyword evidence="2" id="KW-1185">Reference proteome</keyword>
<proteinExistence type="predicted"/>
<evidence type="ECO:0000313" key="2">
    <source>
        <dbReference type="Proteomes" id="UP000198553"/>
    </source>
</evidence>
<name>A0A1H7XRZ5_9BACI</name>
<accession>A0A1H7XRZ5</accession>
<dbReference type="RefSeq" id="WP_090741442.1">
    <property type="nucleotide sequence ID" value="NZ_FOBW01000002.1"/>
</dbReference>
<protein>
    <submittedName>
        <fullName evidence="1">Uncharacterized protein</fullName>
    </submittedName>
</protein>
<evidence type="ECO:0000313" key="1">
    <source>
        <dbReference type="EMBL" id="SEM35907.1"/>
    </source>
</evidence>
<dbReference type="STRING" id="930146.SAMN05192533_102314"/>
<sequence length="130" mass="15146">MMTYDKNYIQQTNLPLIKGSGGGVAIGLTFQDERAEEILFKTIKGVNWNNQPLKRYMTGEELKDLFAITLTEEEAYHPNFLKGFYRIYKRTGNTYGGIYDVKMVALSYQKQIQQLHPNEWKKNKLRMVTA</sequence>